<protein>
    <recommendedName>
        <fullName evidence="5">Polycystin cation channel PKD1/PKD2 domain-containing protein</fullName>
    </recommendedName>
</protein>
<feature type="coiled-coil region" evidence="1">
    <location>
        <begin position="97"/>
        <end position="124"/>
    </location>
</feature>
<evidence type="ECO:0000313" key="4">
    <source>
        <dbReference type="Proteomes" id="UP000030745"/>
    </source>
</evidence>
<dbReference type="OrthoDB" id="10554107at2759"/>
<keyword evidence="2" id="KW-0732">Signal</keyword>
<dbReference type="EMBL" id="KK584403">
    <property type="protein sequence ID" value="KDO16006.1"/>
    <property type="molecule type" value="Genomic_DNA"/>
</dbReference>
<evidence type="ECO:0008006" key="5">
    <source>
        <dbReference type="Google" id="ProtNLM"/>
    </source>
</evidence>
<sequence length="142" mass="15624">MFHCAVMVVLLLNLLLAMMNKTVDRNWAKLQSRALASYARCVLRLETMLGHTEAAREKLLEMTLPKAAGGGTVRNPVFEERVAKHEVTAALDDVAMNETLEATVQNLAAQNERLSTQLAALNASVQSQMQAILVAAQKLHRD</sequence>
<dbReference type="AlphaFoldDB" id="A0A067BNT6"/>
<evidence type="ECO:0000313" key="3">
    <source>
        <dbReference type="EMBL" id="KDO16006.1"/>
    </source>
</evidence>
<name>A0A067BNT6_SAPPC</name>
<reference evidence="3 4" key="1">
    <citation type="journal article" date="2013" name="PLoS Genet.">
        <title>Distinctive expansion of potential virulence genes in the genome of the oomycete fish pathogen Saprolegnia parasitica.</title>
        <authorList>
            <person name="Jiang R.H."/>
            <person name="de Bruijn I."/>
            <person name="Haas B.J."/>
            <person name="Belmonte R."/>
            <person name="Lobach L."/>
            <person name="Christie J."/>
            <person name="van den Ackerveken G."/>
            <person name="Bottin A."/>
            <person name="Bulone V."/>
            <person name="Diaz-Moreno S.M."/>
            <person name="Dumas B."/>
            <person name="Fan L."/>
            <person name="Gaulin E."/>
            <person name="Govers F."/>
            <person name="Grenville-Briggs L.J."/>
            <person name="Horner N.R."/>
            <person name="Levin J.Z."/>
            <person name="Mammella M."/>
            <person name="Meijer H.J."/>
            <person name="Morris P."/>
            <person name="Nusbaum C."/>
            <person name="Oome S."/>
            <person name="Phillips A.J."/>
            <person name="van Rooyen D."/>
            <person name="Rzeszutek E."/>
            <person name="Saraiva M."/>
            <person name="Secombes C.J."/>
            <person name="Seidl M.F."/>
            <person name="Snel B."/>
            <person name="Stassen J.H."/>
            <person name="Sykes S."/>
            <person name="Tripathy S."/>
            <person name="van den Berg H."/>
            <person name="Vega-Arreguin J.C."/>
            <person name="Wawra S."/>
            <person name="Young S.K."/>
            <person name="Zeng Q."/>
            <person name="Dieguez-Uribeondo J."/>
            <person name="Russ C."/>
            <person name="Tyler B.M."/>
            <person name="van West P."/>
        </authorList>
    </citation>
    <scope>NUCLEOTIDE SEQUENCE [LARGE SCALE GENOMIC DNA]</scope>
    <source>
        <strain evidence="3 4">CBS 223.65</strain>
    </source>
</reference>
<feature type="chain" id="PRO_5001633604" description="Polycystin cation channel PKD1/PKD2 domain-containing protein" evidence="2">
    <location>
        <begin position="18"/>
        <end position="142"/>
    </location>
</feature>
<dbReference type="Proteomes" id="UP000030745">
    <property type="component" value="Unassembled WGS sequence"/>
</dbReference>
<feature type="signal peptide" evidence="2">
    <location>
        <begin position="1"/>
        <end position="17"/>
    </location>
</feature>
<keyword evidence="4" id="KW-1185">Reference proteome</keyword>
<evidence type="ECO:0000256" key="1">
    <source>
        <dbReference type="SAM" id="Coils"/>
    </source>
</evidence>
<dbReference type="VEuPathDB" id="FungiDB:SPRG_18458"/>
<dbReference type="KEGG" id="spar:SPRG_18458"/>
<accession>A0A067BNT6</accession>
<keyword evidence="1" id="KW-0175">Coiled coil</keyword>
<dbReference type="RefSeq" id="XP_012213287.1">
    <property type="nucleotide sequence ID" value="XM_012357897.1"/>
</dbReference>
<evidence type="ECO:0000256" key="2">
    <source>
        <dbReference type="SAM" id="SignalP"/>
    </source>
</evidence>
<gene>
    <name evidence="3" type="ORF">SPRG_18458</name>
</gene>
<dbReference type="GeneID" id="24139983"/>
<organism evidence="3 4">
    <name type="scientific">Saprolegnia parasitica (strain CBS 223.65)</name>
    <dbReference type="NCBI Taxonomy" id="695850"/>
    <lineage>
        <taxon>Eukaryota</taxon>
        <taxon>Sar</taxon>
        <taxon>Stramenopiles</taxon>
        <taxon>Oomycota</taxon>
        <taxon>Saprolegniomycetes</taxon>
        <taxon>Saprolegniales</taxon>
        <taxon>Saprolegniaceae</taxon>
        <taxon>Saprolegnia</taxon>
    </lineage>
</organism>
<proteinExistence type="predicted"/>